<dbReference type="Gene3D" id="3.40.30.10">
    <property type="entry name" value="Glutaredoxin"/>
    <property type="match status" value="1"/>
</dbReference>
<evidence type="ECO:0000259" key="1">
    <source>
        <dbReference type="Pfam" id="PF01323"/>
    </source>
</evidence>
<dbReference type="Pfam" id="PF01323">
    <property type="entry name" value="DSBA"/>
    <property type="match status" value="1"/>
</dbReference>
<accession>A0AAJ0FNI7</accession>
<dbReference type="PANTHER" id="PTHR13887">
    <property type="entry name" value="GLUTATHIONE S-TRANSFERASE KAPPA"/>
    <property type="match status" value="1"/>
</dbReference>
<evidence type="ECO:0000313" key="2">
    <source>
        <dbReference type="EMBL" id="KAK2591026.1"/>
    </source>
</evidence>
<feature type="domain" description="DSBA-like thioredoxin" evidence="1">
    <location>
        <begin position="5"/>
        <end position="206"/>
    </location>
</feature>
<dbReference type="InterPro" id="IPR001853">
    <property type="entry name" value="DSBA-like_thioredoxin_dom"/>
</dbReference>
<dbReference type="Proteomes" id="UP001251528">
    <property type="component" value="Unassembled WGS sequence"/>
</dbReference>
<gene>
    <name evidence="2" type="primary">NOP13_2</name>
    <name evidence="2" type="ORF">QQS21_011282</name>
</gene>
<reference evidence="2" key="1">
    <citation type="submission" date="2023-06" db="EMBL/GenBank/DDBJ databases">
        <title>Conoideocrella luteorostrata (Hypocreales: Clavicipitaceae), a potential biocontrol fungus for elongate hemlock scale in United States Christmas tree production areas.</title>
        <authorList>
            <person name="Barrett H."/>
            <person name="Lovett B."/>
            <person name="Macias A.M."/>
            <person name="Stajich J.E."/>
            <person name="Kasson M.T."/>
        </authorList>
    </citation>
    <scope>NUCLEOTIDE SEQUENCE</scope>
    <source>
        <strain evidence="2">ARSEF 14590</strain>
    </source>
</reference>
<organism evidence="2 3">
    <name type="scientific">Conoideocrella luteorostrata</name>
    <dbReference type="NCBI Taxonomy" id="1105319"/>
    <lineage>
        <taxon>Eukaryota</taxon>
        <taxon>Fungi</taxon>
        <taxon>Dikarya</taxon>
        <taxon>Ascomycota</taxon>
        <taxon>Pezizomycotina</taxon>
        <taxon>Sordariomycetes</taxon>
        <taxon>Hypocreomycetidae</taxon>
        <taxon>Hypocreales</taxon>
        <taxon>Clavicipitaceae</taxon>
        <taxon>Conoideocrella</taxon>
    </lineage>
</organism>
<evidence type="ECO:0000313" key="3">
    <source>
        <dbReference type="Proteomes" id="UP001251528"/>
    </source>
</evidence>
<proteinExistence type="predicted"/>
<protein>
    <submittedName>
        <fullName evidence="2">Nucleolar protein 13</fullName>
    </submittedName>
</protein>
<name>A0AAJ0FNI7_9HYPO</name>
<dbReference type="GO" id="GO:0016491">
    <property type="term" value="F:oxidoreductase activity"/>
    <property type="evidence" value="ECO:0007669"/>
    <property type="project" value="InterPro"/>
</dbReference>
<dbReference type="PANTHER" id="PTHR13887:SF52">
    <property type="entry name" value="DSBA-LIKE THIOREDOXIN DOMAIN-CONTAINING PROTEIN"/>
    <property type="match status" value="1"/>
</dbReference>
<sequence length="214" mass="24378">MYDSQVTFTFDTICPWLEQALAQMSSSPDVSFTLHFQPFQLFPDFPNSADKQAWCLHEKHLDNETAQLAYQEHMNQLFEPLGIKLNFEGRMGNTLHAHRVVQHMQEEKGPEVASKLVEGLYRRYFLEAKHPSADDTLVEACMEAGVDEAEAKEIVGDKEKHAREVRQLLRNVAMDVDAVPVVVVEGKRRDVTLTGAKEVKDYVKAMETVIKESK</sequence>
<keyword evidence="3" id="KW-1185">Reference proteome</keyword>
<dbReference type="SUPFAM" id="SSF52833">
    <property type="entry name" value="Thioredoxin-like"/>
    <property type="match status" value="1"/>
</dbReference>
<comment type="caution">
    <text evidence="2">The sequence shown here is derived from an EMBL/GenBank/DDBJ whole genome shotgun (WGS) entry which is preliminary data.</text>
</comment>
<dbReference type="InterPro" id="IPR036249">
    <property type="entry name" value="Thioredoxin-like_sf"/>
</dbReference>
<dbReference type="AlphaFoldDB" id="A0AAJ0FNI7"/>
<dbReference type="EMBL" id="JASWJB010000371">
    <property type="protein sequence ID" value="KAK2591026.1"/>
    <property type="molecule type" value="Genomic_DNA"/>
</dbReference>